<protein>
    <submittedName>
        <fullName evidence="6">Glyoxylase or a related metal-dependent hydrolase, beta-lactamase superfamily II</fullName>
    </submittedName>
</protein>
<comment type="similarity">
    <text evidence="1">Belongs to the metallo-beta-lactamase superfamily.</text>
</comment>
<gene>
    <name evidence="6" type="ORF">COO91_01785</name>
</gene>
<name>A0A2K8SKD0_9NOSO</name>
<evidence type="ECO:0000259" key="5">
    <source>
        <dbReference type="SMART" id="SM00849"/>
    </source>
</evidence>
<dbReference type="InterPro" id="IPR036866">
    <property type="entry name" value="RibonucZ/Hydroxyglut_hydro"/>
</dbReference>
<keyword evidence="7" id="KW-1185">Reference proteome</keyword>
<dbReference type="GO" id="GO:0046872">
    <property type="term" value="F:metal ion binding"/>
    <property type="evidence" value="ECO:0007669"/>
    <property type="project" value="UniProtKB-KW"/>
</dbReference>
<keyword evidence="3 6" id="KW-0378">Hydrolase</keyword>
<accession>A0A2K8SKD0</accession>
<dbReference type="PANTHER" id="PTHR42978:SF3">
    <property type="entry name" value="BLR3078 PROTEIN"/>
    <property type="match status" value="1"/>
</dbReference>
<reference evidence="6 7" key="1">
    <citation type="submission" date="2017-11" db="EMBL/GenBank/DDBJ databases">
        <title>Complete genome of a free-living desiccation-tolerant cyanobacterium and its photosynthetic adaptation to extreme terrestrial habitat.</title>
        <authorList>
            <person name="Shang J."/>
        </authorList>
    </citation>
    <scope>NUCLEOTIDE SEQUENCE [LARGE SCALE GENOMIC DNA]</scope>
    <source>
        <strain evidence="6 7">CCNUN1</strain>
    </source>
</reference>
<dbReference type="EMBL" id="CP024785">
    <property type="protein sequence ID" value="AUB35892.1"/>
    <property type="molecule type" value="Genomic_DNA"/>
</dbReference>
<dbReference type="PANTHER" id="PTHR42978">
    <property type="entry name" value="QUORUM-QUENCHING LACTONASE YTNP-RELATED-RELATED"/>
    <property type="match status" value="1"/>
</dbReference>
<dbReference type="Proteomes" id="UP000232003">
    <property type="component" value="Chromosome"/>
</dbReference>
<dbReference type="SMART" id="SM00849">
    <property type="entry name" value="Lactamase_B"/>
    <property type="match status" value="1"/>
</dbReference>
<sequence>MRIHHLNCGCMCPIGGALFDGFSRGLTACLVCHCLLIETNQGLVLIDTGFGQRDIQAPLSRLSPFFMNLNRIKFEQKYTAVAAIEQLGLNPRDVRHIVLTHLDFDHAGGLEDFPEATVHVMLSEIEAARERHGFVSSRRYRPGQWDEVKNWKYYSAGGEPWFGFEAVRNLEGLPPEILLIPLVGHTRGHAGIAIETSEGWLLHAGDAYFYRHEIGSPKRVCTPGLRAYQSFMEVDRKARLSNQDKLRALSLDHSSEVRLFCSHDAIEFKTFADQDNSQLQKDNLRSTASN</sequence>
<dbReference type="GO" id="GO:0016787">
    <property type="term" value="F:hydrolase activity"/>
    <property type="evidence" value="ECO:0007669"/>
    <property type="project" value="UniProtKB-KW"/>
</dbReference>
<dbReference type="CDD" id="cd07742">
    <property type="entry name" value="metallo-hydrolase-like_MBL-fold"/>
    <property type="match status" value="1"/>
</dbReference>
<dbReference type="RefSeq" id="WP_100897962.1">
    <property type="nucleotide sequence ID" value="NZ_CAWNNC010000001.1"/>
</dbReference>
<keyword evidence="4" id="KW-0862">Zinc</keyword>
<organism evidence="6 7">
    <name type="scientific">Nostoc flagelliforme CCNUN1</name>
    <dbReference type="NCBI Taxonomy" id="2038116"/>
    <lineage>
        <taxon>Bacteria</taxon>
        <taxon>Bacillati</taxon>
        <taxon>Cyanobacteriota</taxon>
        <taxon>Cyanophyceae</taxon>
        <taxon>Nostocales</taxon>
        <taxon>Nostocaceae</taxon>
        <taxon>Nostoc</taxon>
    </lineage>
</organism>
<dbReference type="KEGG" id="nfl:COO91_01785"/>
<dbReference type="Pfam" id="PF00753">
    <property type="entry name" value="Lactamase_B"/>
    <property type="match status" value="1"/>
</dbReference>
<evidence type="ECO:0000256" key="4">
    <source>
        <dbReference type="ARBA" id="ARBA00022833"/>
    </source>
</evidence>
<proteinExistence type="inferred from homology"/>
<feature type="domain" description="Metallo-beta-lactamase" evidence="5">
    <location>
        <begin position="31"/>
        <end position="263"/>
    </location>
</feature>
<evidence type="ECO:0000256" key="3">
    <source>
        <dbReference type="ARBA" id="ARBA00022801"/>
    </source>
</evidence>
<keyword evidence="2" id="KW-0479">Metal-binding</keyword>
<evidence type="ECO:0000256" key="2">
    <source>
        <dbReference type="ARBA" id="ARBA00022723"/>
    </source>
</evidence>
<dbReference type="OrthoDB" id="333278at2"/>
<evidence type="ECO:0000313" key="7">
    <source>
        <dbReference type="Proteomes" id="UP000232003"/>
    </source>
</evidence>
<dbReference type="InterPro" id="IPR051013">
    <property type="entry name" value="MBL_superfamily_lactonases"/>
</dbReference>
<dbReference type="SUPFAM" id="SSF56281">
    <property type="entry name" value="Metallo-hydrolase/oxidoreductase"/>
    <property type="match status" value="1"/>
</dbReference>
<evidence type="ECO:0000256" key="1">
    <source>
        <dbReference type="ARBA" id="ARBA00007749"/>
    </source>
</evidence>
<evidence type="ECO:0000313" key="6">
    <source>
        <dbReference type="EMBL" id="AUB35892.1"/>
    </source>
</evidence>
<dbReference type="AlphaFoldDB" id="A0A2K8SKD0"/>
<dbReference type="Gene3D" id="3.60.15.10">
    <property type="entry name" value="Ribonuclease Z/Hydroxyacylglutathione hydrolase-like"/>
    <property type="match status" value="1"/>
</dbReference>
<dbReference type="InterPro" id="IPR001279">
    <property type="entry name" value="Metallo-B-lactamas"/>
</dbReference>